<dbReference type="EMBL" id="BBXV01000023">
    <property type="protein sequence ID" value="GAQ17857.1"/>
    <property type="molecule type" value="Genomic_DNA"/>
</dbReference>
<dbReference type="GO" id="GO:0016787">
    <property type="term" value="F:hydrolase activity"/>
    <property type="evidence" value="ECO:0007669"/>
    <property type="project" value="UniProtKB-KW"/>
</dbReference>
<comment type="caution">
    <text evidence="2">The sequence shown here is derived from an EMBL/GenBank/DDBJ whole genome shotgun (WGS) entry which is preliminary data.</text>
</comment>
<reference evidence="3" key="1">
    <citation type="submission" date="2015-07" db="EMBL/GenBank/DDBJ databases">
        <title>Draft Genome Sequence of Oceanobacillus picturae Heshi-B3 that Was Isolated from Fermented Rice Bran with Aging Salted Mackerel, Which Was Named Heshiko as Traditional Fermented Seafood in Japan.</title>
        <authorList>
            <person name="Akuzawa S."/>
            <person name="Nakagawa J."/>
            <person name="Kanekatsu T."/>
            <person name="Kanesaki Y."/>
            <person name="Suzuki T."/>
        </authorList>
    </citation>
    <scope>NUCLEOTIDE SEQUENCE [LARGE SCALE GENOMIC DNA]</scope>
    <source>
        <strain evidence="3">Heshi-B3</strain>
    </source>
</reference>
<keyword evidence="1" id="KW-0812">Transmembrane</keyword>
<feature type="transmembrane region" description="Helical" evidence="1">
    <location>
        <begin position="52"/>
        <end position="71"/>
    </location>
</feature>
<proteinExistence type="predicted"/>
<sequence>MNKNVHDEIRQKLVYHSTLCFFRSFDLMLAYISLNDKRFHTWSEVTAYYSKFYIIKAISFLLQRGFVTIDFDKRGKLVDAKYDSNFYFFITRRDSKFTILIHPFLINFGTIQIQKLSMDHIKFCGNYWKRLRV</sequence>
<dbReference type="Proteomes" id="UP000052946">
    <property type="component" value="Unassembled WGS sequence"/>
</dbReference>
<evidence type="ECO:0000313" key="3">
    <source>
        <dbReference type="Proteomes" id="UP000052946"/>
    </source>
</evidence>
<organism evidence="2 3">
    <name type="scientific">Oceanobacillus picturae</name>
    <dbReference type="NCBI Taxonomy" id="171693"/>
    <lineage>
        <taxon>Bacteria</taxon>
        <taxon>Bacillati</taxon>
        <taxon>Bacillota</taxon>
        <taxon>Bacilli</taxon>
        <taxon>Bacillales</taxon>
        <taxon>Bacillaceae</taxon>
        <taxon>Oceanobacillus</taxon>
    </lineage>
</organism>
<name>A0A0U9H981_9BACI</name>
<reference evidence="2 3" key="2">
    <citation type="journal article" date="2016" name="Genome Announc.">
        <title>Draft Genome Sequence of Oceanobacillus picturae Heshi-B3, Isolated from Fermented Rice Bran in a Traditional Japanese Seafood Dish.</title>
        <authorList>
            <person name="Akuzawa S."/>
            <person name="Nagaoka J."/>
            <person name="Kanekatsu M."/>
            <person name="Kanesaki Y."/>
            <person name="Suzuki T."/>
        </authorList>
    </citation>
    <scope>NUCLEOTIDE SEQUENCE [LARGE SCALE GENOMIC DNA]</scope>
    <source>
        <strain evidence="2 3">Heshi-B3</strain>
    </source>
</reference>
<dbReference type="AlphaFoldDB" id="A0A0U9H981"/>
<keyword evidence="1" id="KW-0472">Membrane</keyword>
<gene>
    <name evidence="2" type="ORF">OPHB3_1794</name>
</gene>
<evidence type="ECO:0000313" key="2">
    <source>
        <dbReference type="EMBL" id="GAQ17857.1"/>
    </source>
</evidence>
<keyword evidence="1" id="KW-1133">Transmembrane helix</keyword>
<evidence type="ECO:0000256" key="1">
    <source>
        <dbReference type="SAM" id="Phobius"/>
    </source>
</evidence>
<accession>A0A0U9H981</accession>
<keyword evidence="2" id="KW-0378">Hydrolase</keyword>
<feature type="transmembrane region" description="Helical" evidence="1">
    <location>
        <begin position="12"/>
        <end position="32"/>
    </location>
</feature>
<protein>
    <submittedName>
        <fullName evidence="2">Hydrolase</fullName>
    </submittedName>
</protein>